<dbReference type="PANTHER" id="PTHR21240:SF19">
    <property type="entry name" value="CATALYTIC_ HYDROLASE"/>
    <property type="match status" value="1"/>
</dbReference>
<accession>A0A840PTF5</accession>
<dbReference type="SUPFAM" id="SSF51556">
    <property type="entry name" value="Metallo-dependent hydrolases"/>
    <property type="match status" value="1"/>
</dbReference>
<dbReference type="CDD" id="cd01292">
    <property type="entry name" value="metallo-dependent_hydrolases"/>
    <property type="match status" value="1"/>
</dbReference>
<proteinExistence type="predicted"/>
<dbReference type="Pfam" id="PF04909">
    <property type="entry name" value="Amidohydro_2"/>
    <property type="match status" value="1"/>
</dbReference>
<evidence type="ECO:0000313" key="3">
    <source>
        <dbReference type="EMBL" id="MBB5140417.1"/>
    </source>
</evidence>
<dbReference type="Gene3D" id="3.20.20.140">
    <property type="entry name" value="Metal-dependent hydrolases"/>
    <property type="match status" value="1"/>
</dbReference>
<evidence type="ECO:0000259" key="2">
    <source>
        <dbReference type="Pfam" id="PF04909"/>
    </source>
</evidence>
<dbReference type="PANTHER" id="PTHR21240">
    <property type="entry name" value="2-AMINO-3-CARBOXYLMUCONATE-6-SEMIALDEHYDE DECARBOXYLASE"/>
    <property type="match status" value="1"/>
</dbReference>
<dbReference type="AlphaFoldDB" id="A0A840PTF5"/>
<dbReference type="GO" id="GO:0016831">
    <property type="term" value="F:carboxy-lyase activity"/>
    <property type="evidence" value="ECO:0007669"/>
    <property type="project" value="InterPro"/>
</dbReference>
<comment type="caution">
    <text evidence="3">The sequence shown here is derived from an EMBL/GenBank/DDBJ whole genome shotgun (WGS) entry which is preliminary data.</text>
</comment>
<sequence>MSMGPSKERGAGPQGADLDAIVAIDFHTHVHRSVSGAGSGAEDLAAMASYFKADARAYDVEQLAAYYRERSMMAVVFTVDTYAATGHDPVPSGEEIAEVAARNADVVIPFASVDPARGRAGVHLARRLIEEHGIAGFKFHPSLQGFYPNDRAAYPLYEVLAEHGVPALFHTGQTGVGSGLRGGGGVRLKYSNPMYLDDVAVDFPDMPIVLAHPSFPWQEEALAVALHKPQVYIDLSGWSPKYFPPLLVQYANTLLKDKMLFGTDFPMLTPERWMADLEKTEIRDEVKPGIFKHNAARLLQLG</sequence>
<evidence type="ECO:0000256" key="1">
    <source>
        <dbReference type="ARBA" id="ARBA00023239"/>
    </source>
</evidence>
<gene>
    <name evidence="3" type="ORF">HNP84_010184</name>
</gene>
<dbReference type="InterPro" id="IPR006680">
    <property type="entry name" value="Amidohydro-rel"/>
</dbReference>
<evidence type="ECO:0000313" key="4">
    <source>
        <dbReference type="Proteomes" id="UP000578449"/>
    </source>
</evidence>
<organism evidence="3 4">
    <name type="scientific">Thermocatellispora tengchongensis</name>
    <dbReference type="NCBI Taxonomy" id="1073253"/>
    <lineage>
        <taxon>Bacteria</taxon>
        <taxon>Bacillati</taxon>
        <taxon>Actinomycetota</taxon>
        <taxon>Actinomycetes</taxon>
        <taxon>Streptosporangiales</taxon>
        <taxon>Streptosporangiaceae</taxon>
        <taxon>Thermocatellispora</taxon>
    </lineage>
</organism>
<dbReference type="GO" id="GO:0016787">
    <property type="term" value="F:hydrolase activity"/>
    <property type="evidence" value="ECO:0007669"/>
    <property type="project" value="InterPro"/>
</dbReference>
<dbReference type="InterPro" id="IPR032466">
    <property type="entry name" value="Metal_Hydrolase"/>
</dbReference>
<feature type="domain" description="Amidohydrolase-related" evidence="2">
    <location>
        <begin position="24"/>
        <end position="300"/>
    </location>
</feature>
<dbReference type="Proteomes" id="UP000578449">
    <property type="component" value="Unassembled WGS sequence"/>
</dbReference>
<name>A0A840PTF5_9ACTN</name>
<keyword evidence="1" id="KW-0456">Lyase</keyword>
<dbReference type="EMBL" id="JACHGN010000042">
    <property type="protein sequence ID" value="MBB5140417.1"/>
    <property type="molecule type" value="Genomic_DNA"/>
</dbReference>
<reference evidence="3 4" key="1">
    <citation type="submission" date="2020-08" db="EMBL/GenBank/DDBJ databases">
        <title>Genomic Encyclopedia of Type Strains, Phase IV (KMG-IV): sequencing the most valuable type-strain genomes for metagenomic binning, comparative biology and taxonomic classification.</title>
        <authorList>
            <person name="Goeker M."/>
        </authorList>
    </citation>
    <scope>NUCLEOTIDE SEQUENCE [LARGE SCALE GENOMIC DNA]</scope>
    <source>
        <strain evidence="3 4">DSM 45615</strain>
    </source>
</reference>
<dbReference type="InterPro" id="IPR032465">
    <property type="entry name" value="ACMSD"/>
</dbReference>
<keyword evidence="4" id="KW-1185">Reference proteome</keyword>
<protein>
    <recommendedName>
        <fullName evidence="2">Amidohydrolase-related domain-containing protein</fullName>
    </recommendedName>
</protein>